<organism evidence="3 4">
    <name type="scientific">Sphaerisporangium album</name>
    <dbReference type="NCBI Taxonomy" id="509200"/>
    <lineage>
        <taxon>Bacteria</taxon>
        <taxon>Bacillati</taxon>
        <taxon>Actinomycetota</taxon>
        <taxon>Actinomycetes</taxon>
        <taxon>Streptosporangiales</taxon>
        <taxon>Streptosporangiaceae</taxon>
        <taxon>Sphaerisporangium</taxon>
    </lineage>
</organism>
<dbReference type="AlphaFoldDB" id="A0A367FM22"/>
<evidence type="ECO:0000313" key="4">
    <source>
        <dbReference type="Proteomes" id="UP000253094"/>
    </source>
</evidence>
<protein>
    <recommendedName>
        <fullName evidence="2">DUF6294 domain-containing protein</fullName>
    </recommendedName>
</protein>
<keyword evidence="1" id="KW-0732">Signal</keyword>
<sequence>MAATLGALTLGLALPATGTANATAYKKYTWNSWMSAGDCYLYPGASWTIYPNGTAQLDATVSSSDGDDAWLMWAHLKDANFAVLADIRVYGSTSTKFVKGLPVANRRYRWFAEGRFDPALYPLIKHMSLNKHC</sequence>
<gene>
    <name evidence="3" type="ORF">DQ384_11385</name>
</gene>
<dbReference type="InterPro" id="IPR046261">
    <property type="entry name" value="DUF6294"/>
</dbReference>
<evidence type="ECO:0000313" key="3">
    <source>
        <dbReference type="EMBL" id="RCG31311.1"/>
    </source>
</evidence>
<feature type="chain" id="PRO_5016827345" description="DUF6294 domain-containing protein" evidence="1">
    <location>
        <begin position="23"/>
        <end position="133"/>
    </location>
</feature>
<keyword evidence="4" id="KW-1185">Reference proteome</keyword>
<dbReference type="Pfam" id="PF19811">
    <property type="entry name" value="DUF6294"/>
    <property type="match status" value="1"/>
</dbReference>
<evidence type="ECO:0000259" key="2">
    <source>
        <dbReference type="Pfam" id="PF19811"/>
    </source>
</evidence>
<accession>A0A367FM22</accession>
<dbReference type="EMBL" id="QOIL01000005">
    <property type="protein sequence ID" value="RCG31311.1"/>
    <property type="molecule type" value="Genomic_DNA"/>
</dbReference>
<evidence type="ECO:0000256" key="1">
    <source>
        <dbReference type="SAM" id="SignalP"/>
    </source>
</evidence>
<reference evidence="3 4" key="1">
    <citation type="submission" date="2018-06" db="EMBL/GenBank/DDBJ databases">
        <title>Sphaerisporangium craniellae sp. nov., isolated from a marine sponge in the South China Sea.</title>
        <authorList>
            <person name="Li L."/>
        </authorList>
    </citation>
    <scope>NUCLEOTIDE SEQUENCE [LARGE SCALE GENOMIC DNA]</scope>
    <source>
        <strain evidence="3 4">CCTCC AA 208026</strain>
    </source>
</reference>
<dbReference type="RefSeq" id="WP_114028689.1">
    <property type="nucleotide sequence ID" value="NZ_QOIL01000005.1"/>
</dbReference>
<feature type="signal peptide" evidence="1">
    <location>
        <begin position="1"/>
        <end position="22"/>
    </location>
</feature>
<feature type="domain" description="DUF6294" evidence="2">
    <location>
        <begin position="46"/>
        <end position="133"/>
    </location>
</feature>
<proteinExistence type="predicted"/>
<dbReference type="Proteomes" id="UP000253094">
    <property type="component" value="Unassembled WGS sequence"/>
</dbReference>
<comment type="caution">
    <text evidence="3">The sequence shown here is derived from an EMBL/GenBank/DDBJ whole genome shotgun (WGS) entry which is preliminary data.</text>
</comment>
<dbReference type="OrthoDB" id="3540820at2"/>
<name>A0A367FM22_9ACTN</name>